<evidence type="ECO:0000256" key="1">
    <source>
        <dbReference type="ARBA" id="ARBA00012104"/>
    </source>
</evidence>
<dbReference type="GO" id="GO:0005829">
    <property type="term" value="C:cytosol"/>
    <property type="evidence" value="ECO:0007669"/>
    <property type="project" value="TreeGrafter"/>
</dbReference>
<evidence type="ECO:0000313" key="8">
    <source>
        <dbReference type="Proteomes" id="UP000824165"/>
    </source>
</evidence>
<dbReference type="SUPFAM" id="SSF53613">
    <property type="entry name" value="Ribokinase-like"/>
    <property type="match status" value="1"/>
</dbReference>
<keyword evidence="2 7" id="KW-0808">Transferase</keyword>
<dbReference type="InterPro" id="IPR013749">
    <property type="entry name" value="PM/HMP-P_kinase-1"/>
</dbReference>
<reference evidence="7" key="2">
    <citation type="journal article" date="2021" name="PeerJ">
        <title>Extensive microbial diversity within the chicken gut microbiome revealed by metagenomics and culture.</title>
        <authorList>
            <person name="Gilroy R."/>
            <person name="Ravi A."/>
            <person name="Getino M."/>
            <person name="Pursley I."/>
            <person name="Horton D.L."/>
            <person name="Alikhan N.F."/>
            <person name="Baker D."/>
            <person name="Gharbi K."/>
            <person name="Hall N."/>
            <person name="Watson M."/>
            <person name="Adriaenssens E.M."/>
            <person name="Foster-Nyarko E."/>
            <person name="Jarju S."/>
            <person name="Secka A."/>
            <person name="Antonio M."/>
            <person name="Oren A."/>
            <person name="Chaudhuri R.R."/>
            <person name="La Ragione R."/>
            <person name="Hildebrand F."/>
            <person name="Pallen M.J."/>
        </authorList>
    </citation>
    <scope>NUCLEOTIDE SEQUENCE</scope>
    <source>
        <strain evidence="7">CHK181-108</strain>
    </source>
</reference>
<dbReference type="PANTHER" id="PTHR10534">
    <property type="entry name" value="PYRIDOXAL KINASE"/>
    <property type="match status" value="1"/>
</dbReference>
<proteinExistence type="predicted"/>
<dbReference type="PANTHER" id="PTHR10534:SF2">
    <property type="entry name" value="PYRIDOXAL KINASE"/>
    <property type="match status" value="1"/>
</dbReference>
<dbReference type="EC" id="2.7.1.35" evidence="1"/>
<evidence type="ECO:0000259" key="6">
    <source>
        <dbReference type="Pfam" id="PF08543"/>
    </source>
</evidence>
<dbReference type="EMBL" id="DVLU01000007">
    <property type="protein sequence ID" value="HIT84465.1"/>
    <property type="molecule type" value="Genomic_DNA"/>
</dbReference>
<accession>A0A9D1KPB3</accession>
<gene>
    <name evidence="7" type="ORF">IAA60_01030</name>
</gene>
<keyword evidence="3" id="KW-0547">Nucleotide-binding</keyword>
<dbReference type="Gene3D" id="3.40.1190.20">
    <property type="match status" value="1"/>
</dbReference>
<evidence type="ECO:0000256" key="2">
    <source>
        <dbReference type="ARBA" id="ARBA00022679"/>
    </source>
</evidence>
<reference evidence="7" key="1">
    <citation type="submission" date="2020-10" db="EMBL/GenBank/DDBJ databases">
        <authorList>
            <person name="Gilroy R."/>
        </authorList>
    </citation>
    <scope>NUCLEOTIDE SEQUENCE</scope>
    <source>
        <strain evidence="7">CHK181-108</strain>
    </source>
</reference>
<dbReference type="GO" id="GO:0005524">
    <property type="term" value="F:ATP binding"/>
    <property type="evidence" value="ECO:0007669"/>
    <property type="project" value="UniProtKB-KW"/>
</dbReference>
<feature type="domain" description="Pyridoxamine kinase/Phosphomethylpyrimidine kinase" evidence="6">
    <location>
        <begin position="51"/>
        <end position="255"/>
    </location>
</feature>
<dbReference type="Proteomes" id="UP000824165">
    <property type="component" value="Unassembled WGS sequence"/>
</dbReference>
<dbReference type="NCBIfam" id="NF005491">
    <property type="entry name" value="PRK07105.1"/>
    <property type="match status" value="1"/>
</dbReference>
<dbReference type="Pfam" id="PF08543">
    <property type="entry name" value="Phos_pyr_kin"/>
    <property type="match status" value="1"/>
</dbReference>
<dbReference type="AlphaFoldDB" id="A0A9D1KPB3"/>
<name>A0A9D1KPB3_9FIRM</name>
<dbReference type="GO" id="GO:0008478">
    <property type="term" value="F:pyridoxal kinase activity"/>
    <property type="evidence" value="ECO:0007669"/>
    <property type="project" value="UniProtKB-EC"/>
</dbReference>
<dbReference type="CDD" id="cd01173">
    <property type="entry name" value="pyridoxal_pyridoxamine_kinase"/>
    <property type="match status" value="1"/>
</dbReference>
<protein>
    <recommendedName>
        <fullName evidence="1">pyridoxal kinase</fullName>
        <ecNumber evidence="1">2.7.1.35</ecNumber>
    </recommendedName>
</protein>
<evidence type="ECO:0000256" key="5">
    <source>
        <dbReference type="ARBA" id="ARBA00022840"/>
    </source>
</evidence>
<dbReference type="InterPro" id="IPR004625">
    <property type="entry name" value="PyrdxlKinase"/>
</dbReference>
<dbReference type="InterPro" id="IPR029056">
    <property type="entry name" value="Ribokinase-like"/>
</dbReference>
<evidence type="ECO:0000256" key="3">
    <source>
        <dbReference type="ARBA" id="ARBA00022741"/>
    </source>
</evidence>
<keyword evidence="4 7" id="KW-0418">Kinase</keyword>
<evidence type="ECO:0000313" key="7">
    <source>
        <dbReference type="EMBL" id="HIT84465.1"/>
    </source>
</evidence>
<dbReference type="GO" id="GO:0009443">
    <property type="term" value="P:pyridoxal 5'-phosphate salvage"/>
    <property type="evidence" value="ECO:0007669"/>
    <property type="project" value="InterPro"/>
</dbReference>
<sequence>MKRIMTIQDISCVGKCSLTVALPIISAMGVEAGILPTAVLSTHTGFKNFTFHDLTNEIKPIANHWKSENIGFDAIYTGYLGSFEQIELVSEFFDEFKTDDNVIVIDPVMGDYGKLYPGFTEEFAAAMAKLCGKADIILPNMTEAAYMLGIDYVDSGYDEEYVKGVLMGLSNLGAKISVLTGVSFEEGELGVMAYNSETKEFFSYFNKEVHARYHGTGDVFASCCTGALMNGLSVEKSLAIAADYTARCIKNTVEDENGRWYGVNFEAEMPYLIKRLEQENNG</sequence>
<keyword evidence="5" id="KW-0067">ATP-binding</keyword>
<comment type="caution">
    <text evidence="7">The sequence shown here is derived from an EMBL/GenBank/DDBJ whole genome shotgun (WGS) entry which is preliminary data.</text>
</comment>
<evidence type="ECO:0000256" key="4">
    <source>
        <dbReference type="ARBA" id="ARBA00022777"/>
    </source>
</evidence>
<organism evidence="7 8">
    <name type="scientific">Candidatus Ornithomonoglobus intestinigallinarum</name>
    <dbReference type="NCBI Taxonomy" id="2840894"/>
    <lineage>
        <taxon>Bacteria</taxon>
        <taxon>Bacillati</taxon>
        <taxon>Bacillota</taxon>
        <taxon>Clostridia</taxon>
        <taxon>Candidatus Ornithomonoglobus</taxon>
    </lineage>
</organism>